<dbReference type="EMBL" id="AZMM01009974">
    <property type="protein sequence ID" value="ETJ35665.1"/>
    <property type="molecule type" value="Genomic_DNA"/>
</dbReference>
<accession>W1Y1W1</accession>
<dbReference type="AlphaFoldDB" id="W1Y1W1"/>
<gene>
    <name evidence="1" type="ORF">Q604_UNBC09974G0002</name>
</gene>
<proteinExistence type="predicted"/>
<organism evidence="1">
    <name type="scientific">human gut metagenome</name>
    <dbReference type="NCBI Taxonomy" id="408170"/>
    <lineage>
        <taxon>unclassified sequences</taxon>
        <taxon>metagenomes</taxon>
        <taxon>organismal metagenomes</taxon>
    </lineage>
</organism>
<protein>
    <submittedName>
        <fullName evidence="1">Uncharacterized protein</fullName>
    </submittedName>
</protein>
<evidence type="ECO:0000313" key="1">
    <source>
        <dbReference type="EMBL" id="ETJ35665.1"/>
    </source>
</evidence>
<comment type="caution">
    <text evidence="1">The sequence shown here is derived from an EMBL/GenBank/DDBJ whole genome shotgun (WGS) entry which is preliminary data.</text>
</comment>
<reference evidence="1" key="1">
    <citation type="submission" date="2013-12" db="EMBL/GenBank/DDBJ databases">
        <title>A Varibaculum cambriense genome reconstructed from a premature infant gut community with otherwise low bacterial novelty that shifts toward anaerobic metabolism during the third week of life.</title>
        <authorList>
            <person name="Brown C.T."/>
            <person name="Sharon I."/>
            <person name="Thomas B.C."/>
            <person name="Castelle C.J."/>
            <person name="Morowitz M.J."/>
            <person name="Banfield J.F."/>
        </authorList>
    </citation>
    <scope>NUCLEOTIDE SEQUENCE</scope>
</reference>
<feature type="non-terminal residue" evidence="1">
    <location>
        <position position="27"/>
    </location>
</feature>
<sequence>MEVVYVLRVSVRGPVGEVGQQYFLGAL</sequence>
<name>W1Y1W1_9ZZZZ</name>